<dbReference type="Pfam" id="PF22099">
    <property type="entry name" value="MRS2-like"/>
    <property type="match status" value="2"/>
</dbReference>
<evidence type="ECO:0000256" key="1">
    <source>
        <dbReference type="ARBA" id="ARBA00007535"/>
    </source>
</evidence>
<organism evidence="5 6">
    <name type="scientific">Bathycoccus prasinos</name>
    <dbReference type="NCBI Taxonomy" id="41875"/>
    <lineage>
        <taxon>Eukaryota</taxon>
        <taxon>Viridiplantae</taxon>
        <taxon>Chlorophyta</taxon>
        <taxon>Mamiellophyceae</taxon>
        <taxon>Mamiellales</taxon>
        <taxon>Bathycoccaceae</taxon>
        <taxon>Bathycoccus</taxon>
    </lineage>
</organism>
<protein>
    <recommendedName>
        <fullName evidence="2">Magnesium transporter</fullName>
    </recommendedName>
</protein>
<keyword evidence="2" id="KW-0406">Ion transport</keyword>
<dbReference type="PANTHER" id="PTHR13890">
    <property type="entry name" value="RNA SPLICING PROTEIN MRS2, MITOCHONDRIAL"/>
    <property type="match status" value="1"/>
</dbReference>
<dbReference type="eggNOG" id="KOG2662">
    <property type="taxonomic scope" value="Eukaryota"/>
</dbReference>
<comment type="similarity">
    <text evidence="1 2">Belongs to the CorA metal ion transporter (MIT) (TC 1.A.35.5) family.</text>
</comment>
<keyword evidence="2" id="KW-0460">Magnesium</keyword>
<name>K8EKJ3_9CHLO</name>
<feature type="transmembrane region" description="Helical" evidence="2">
    <location>
        <begin position="467"/>
        <end position="488"/>
    </location>
</feature>
<reference evidence="5 6" key="1">
    <citation type="submission" date="2011-10" db="EMBL/GenBank/DDBJ databases">
        <authorList>
            <person name="Genoscope - CEA"/>
        </authorList>
    </citation>
    <scope>NUCLEOTIDE SEQUENCE [LARGE SCALE GENOMIC DNA]</scope>
    <source>
        <strain evidence="5 6">RCC 1105</strain>
    </source>
</reference>
<feature type="transmembrane region" description="Helical" evidence="2">
    <location>
        <begin position="500"/>
        <end position="520"/>
    </location>
</feature>
<dbReference type="RefSeq" id="XP_007510206.1">
    <property type="nucleotide sequence ID" value="XM_007510144.1"/>
</dbReference>
<dbReference type="EMBL" id="FO082268">
    <property type="protein sequence ID" value="CCO18551.1"/>
    <property type="molecule type" value="Genomic_DNA"/>
</dbReference>
<dbReference type="PANTHER" id="PTHR13890:SF31">
    <property type="entry name" value="MAGNESIUM TRANSPORTER MRS2-2-RELATED"/>
    <property type="match status" value="1"/>
</dbReference>
<evidence type="ECO:0000256" key="2">
    <source>
        <dbReference type="RuleBase" id="RU366041"/>
    </source>
</evidence>
<dbReference type="GO" id="GO:0016020">
    <property type="term" value="C:membrane"/>
    <property type="evidence" value="ECO:0007669"/>
    <property type="project" value="UniProtKB-SubCell"/>
</dbReference>
<feature type="compositionally biased region" description="Low complexity" evidence="4">
    <location>
        <begin position="296"/>
        <end position="312"/>
    </location>
</feature>
<evidence type="ECO:0000313" key="5">
    <source>
        <dbReference type="EMBL" id="CCO18551.1"/>
    </source>
</evidence>
<keyword evidence="2" id="KW-0472">Membrane</keyword>
<dbReference type="Proteomes" id="UP000198341">
    <property type="component" value="Chromosome 11"/>
</dbReference>
<evidence type="ECO:0000256" key="3">
    <source>
        <dbReference type="SAM" id="Coils"/>
    </source>
</evidence>
<dbReference type="KEGG" id="bpg:Bathy11g03890"/>
<feature type="region of interest" description="Disordered" evidence="4">
    <location>
        <begin position="51"/>
        <end position="73"/>
    </location>
</feature>
<feature type="region of interest" description="Disordered" evidence="4">
    <location>
        <begin position="251"/>
        <end position="312"/>
    </location>
</feature>
<keyword evidence="3" id="KW-0175">Coiled coil</keyword>
<keyword evidence="2" id="KW-0812">Transmembrane</keyword>
<comment type="function">
    <text evidence="2">Magnesium transporter that may mediate the influx of magnesium.</text>
</comment>
<feature type="compositionally biased region" description="Basic and acidic residues" evidence="4">
    <location>
        <begin position="251"/>
        <end position="266"/>
    </location>
</feature>
<comment type="subcellular location">
    <subcellularLocation>
        <location evidence="2">Membrane</location>
        <topology evidence="2">Multi-pass membrane protein</topology>
    </subcellularLocation>
</comment>
<keyword evidence="2" id="KW-0813">Transport</keyword>
<feature type="coiled-coil region" evidence="3">
    <location>
        <begin position="363"/>
        <end position="390"/>
    </location>
</feature>
<dbReference type="GeneID" id="19013068"/>
<dbReference type="CDD" id="cd12823">
    <property type="entry name" value="Mrs2_Mfm1p-like"/>
    <property type="match status" value="1"/>
</dbReference>
<dbReference type="Gene3D" id="1.20.58.340">
    <property type="entry name" value="Magnesium transport protein CorA, transmembrane region"/>
    <property type="match status" value="1"/>
</dbReference>
<dbReference type="Gene3D" id="2.40.128.330">
    <property type="match status" value="1"/>
</dbReference>
<sequence length="529" mass="60356">MEDTIKKAKIPEGESKFMKLEGRAPIASDMVVIETEEPTNFHSLPRIPEWNEETIPRPENPVQESDDGGFQHEDGEYVHVHENLSHEDGSASNGDLSSSSLRMKQAFKASLKLDSSDGVFKFDRLQIEQLRVDSTGRLTKLTIEKHKISHMLRVPIRDLRVLEPAMSSSYSTSIWCRERSIVVNLEQIKILITAEEVICPDSRNSAVVERYIPELQRRLQRRIKMKESSQKEDKVKKNMPETFSSFALNEAAEKSNKEKEHHERKPSNSGGYTSFDEEEMKGHEGGHHRTSFDTFGGPTPEGSEFSSEGGSDETLPFELIALEIALEMVCNALEVESDKVEREGKPQLEKLRQDVNQTNLEKVRRVKNRLVRINARVSKVREEIQRYLDDDSDMRDFGQVQIIGPNGEVWDEDKDLQEVEDLFETYFTHIDSTFRNLEQLNEYIDDMEDLIEIELDSKRNQLIKLELLLTTGTLCLSGFGVVVGVFGMNIRNGLEGSQSSFELVIVFSVIGSVLTFAAIVQACRYFRLF</sequence>
<proteinExistence type="inferred from homology"/>
<accession>K8EKJ3</accession>
<feature type="compositionally biased region" description="Basic and acidic residues" evidence="4">
    <location>
        <begin position="280"/>
        <end position="291"/>
    </location>
</feature>
<keyword evidence="6" id="KW-1185">Reference proteome</keyword>
<dbReference type="OrthoDB" id="10251508at2759"/>
<evidence type="ECO:0000256" key="4">
    <source>
        <dbReference type="SAM" id="MobiDB-lite"/>
    </source>
</evidence>
<gene>
    <name evidence="5" type="ordered locus">Bathy11g03890</name>
</gene>
<dbReference type="AlphaFoldDB" id="K8EKJ3"/>
<evidence type="ECO:0000313" key="6">
    <source>
        <dbReference type="Proteomes" id="UP000198341"/>
    </source>
</evidence>
<dbReference type="InterPro" id="IPR039204">
    <property type="entry name" value="MRS2-like"/>
</dbReference>
<dbReference type="GO" id="GO:0015095">
    <property type="term" value="F:magnesium ion transmembrane transporter activity"/>
    <property type="evidence" value="ECO:0007669"/>
    <property type="project" value="TreeGrafter"/>
</dbReference>
<keyword evidence="2" id="KW-1133">Transmembrane helix</keyword>